<evidence type="ECO:0000313" key="2">
    <source>
        <dbReference type="Proteomes" id="UP000316621"/>
    </source>
</evidence>
<dbReference type="Gramene" id="RZC72377">
    <property type="protein sequence ID" value="RZC72377"/>
    <property type="gene ID" value="C5167_035574"/>
</dbReference>
<name>A0A4Y7KHP0_PAPSO</name>
<gene>
    <name evidence="1" type="ORF">C5167_035574</name>
</gene>
<dbReference type="AlphaFoldDB" id="A0A4Y7KHP0"/>
<reference evidence="1 2" key="1">
    <citation type="journal article" date="2018" name="Science">
        <title>The opium poppy genome and morphinan production.</title>
        <authorList>
            <person name="Guo L."/>
            <person name="Winzer T."/>
            <person name="Yang X."/>
            <person name="Li Y."/>
            <person name="Ning Z."/>
            <person name="He Z."/>
            <person name="Teodor R."/>
            <person name="Lu Y."/>
            <person name="Bowser T.A."/>
            <person name="Graham I.A."/>
            <person name="Ye K."/>
        </authorList>
    </citation>
    <scope>NUCLEOTIDE SEQUENCE [LARGE SCALE GENOMIC DNA]</scope>
    <source>
        <strain evidence="2">cv. HN1</strain>
        <tissue evidence="1">Leaves</tissue>
    </source>
</reference>
<dbReference type="EMBL" id="CM010721">
    <property type="protein sequence ID" value="RZC72377.1"/>
    <property type="molecule type" value="Genomic_DNA"/>
</dbReference>
<dbReference type="PANTHER" id="PTHR34560">
    <property type="entry name" value="POLYKETIDE CYCLASE/DEHYDRASE/LIPID TRANSPORT SUPERFAMILY PROTEIN"/>
    <property type="match status" value="1"/>
</dbReference>
<dbReference type="PANTHER" id="PTHR34560:SF1">
    <property type="entry name" value="START DOMAIN-CONTAINING PROTEIN"/>
    <property type="match status" value="1"/>
</dbReference>
<dbReference type="STRING" id="3469.A0A4Y7KHP0"/>
<sequence length="194" mass="22015">MLRSVGDGDWKLKQDTDEYRVMYREGPQGNPLHSLLVEGFVDGPTDVYVLDGKWPRFNFPTFKIIESKCVQKVRIGEQIALVSRILEDDLLIFVLKSVTNTETQRVLIEVHMGSPMMGYLKYKRQNSPAMAAFCRTLMTMDMKLDSVPPSLINFLSRQIIGSGFELYKKAVASVAKGDEDFGKALKDTLCVRIR</sequence>
<protein>
    <recommendedName>
        <fullName evidence="3">START domain-containing protein</fullName>
    </recommendedName>
</protein>
<accession>A0A4Y7KHP0</accession>
<keyword evidence="2" id="KW-1185">Reference proteome</keyword>
<evidence type="ECO:0000313" key="1">
    <source>
        <dbReference type="EMBL" id="RZC72377.1"/>
    </source>
</evidence>
<organism evidence="1 2">
    <name type="scientific">Papaver somniferum</name>
    <name type="common">Opium poppy</name>
    <dbReference type="NCBI Taxonomy" id="3469"/>
    <lineage>
        <taxon>Eukaryota</taxon>
        <taxon>Viridiplantae</taxon>
        <taxon>Streptophyta</taxon>
        <taxon>Embryophyta</taxon>
        <taxon>Tracheophyta</taxon>
        <taxon>Spermatophyta</taxon>
        <taxon>Magnoliopsida</taxon>
        <taxon>Ranunculales</taxon>
        <taxon>Papaveraceae</taxon>
        <taxon>Papaveroideae</taxon>
        <taxon>Papaver</taxon>
    </lineage>
</organism>
<dbReference type="Proteomes" id="UP000316621">
    <property type="component" value="Chromosome 7"/>
</dbReference>
<proteinExistence type="predicted"/>
<evidence type="ECO:0008006" key="3">
    <source>
        <dbReference type="Google" id="ProtNLM"/>
    </source>
</evidence>